<evidence type="ECO:0000313" key="4">
    <source>
        <dbReference type="Proteomes" id="UP001595793"/>
    </source>
</evidence>
<dbReference type="Pfam" id="PF12802">
    <property type="entry name" value="MarR_2"/>
    <property type="match status" value="1"/>
</dbReference>
<comment type="caution">
    <text evidence="2">The sequence shown here is derived from an EMBL/GenBank/DDBJ whole genome shotgun (WGS) entry which is preliminary data.</text>
</comment>
<evidence type="ECO:0000313" key="3">
    <source>
        <dbReference type="EMBL" id="MFC4028741.1"/>
    </source>
</evidence>
<dbReference type="Gene3D" id="1.10.10.10">
    <property type="entry name" value="Winged helix-like DNA-binding domain superfamily/Winged helix DNA-binding domain"/>
    <property type="match status" value="1"/>
</dbReference>
<dbReference type="PANTHER" id="PTHR33164">
    <property type="entry name" value="TRANSCRIPTIONAL REGULATOR, MARR FAMILY"/>
    <property type="match status" value="1"/>
</dbReference>
<dbReference type="RefSeq" id="WP_290231261.1">
    <property type="nucleotide sequence ID" value="NZ_JAUFPZ010000002.1"/>
</dbReference>
<accession>A0ABV8H834</accession>
<gene>
    <name evidence="2" type="ORF">ACFOS1_11885</name>
    <name evidence="3" type="ORF">ACFOS1_15080</name>
</gene>
<organism evidence="2 4">
    <name type="scientific">Zunongwangia endophytica</name>
    <dbReference type="NCBI Taxonomy" id="1808945"/>
    <lineage>
        <taxon>Bacteria</taxon>
        <taxon>Pseudomonadati</taxon>
        <taxon>Bacteroidota</taxon>
        <taxon>Flavobacteriia</taxon>
        <taxon>Flavobacteriales</taxon>
        <taxon>Flavobacteriaceae</taxon>
        <taxon>Zunongwangia</taxon>
    </lineage>
</organism>
<dbReference type="InterPro" id="IPR011991">
    <property type="entry name" value="ArsR-like_HTH"/>
</dbReference>
<proteinExistence type="predicted"/>
<dbReference type="PRINTS" id="PR00598">
    <property type="entry name" value="HTHMARR"/>
</dbReference>
<sequence length="162" mass="19136">MDDDFLVEMSYAGLTGRLKRLSDSFLYSTRQFYRDNGLEIEPNWHMIFLLLEKYEELTVMEIAEKLHLSHPAIVQLVDKMKKKGYINSVKDPKDKRKHLLRLSKKAQVKLPEMQQHWDAGDEAVKEIMNHSKAIFDHLAILENNIEQADFNERSKKYLNKTE</sequence>
<dbReference type="SUPFAM" id="SSF46785">
    <property type="entry name" value="Winged helix' DNA-binding domain"/>
    <property type="match status" value="1"/>
</dbReference>
<reference evidence="4" key="2">
    <citation type="journal article" date="2019" name="Int. J. Syst. Evol. Microbiol.">
        <title>The Global Catalogue of Microorganisms (GCM) 10K type strain sequencing project: providing services to taxonomists for standard genome sequencing and annotation.</title>
        <authorList>
            <consortium name="The Broad Institute Genomics Platform"/>
            <consortium name="The Broad Institute Genome Sequencing Center for Infectious Disease"/>
            <person name="Wu L."/>
            <person name="Ma J."/>
        </authorList>
    </citation>
    <scope>NUCLEOTIDE SEQUENCE [LARGE SCALE GENOMIC DNA]</scope>
    <source>
        <strain evidence="4">CECT 9128</strain>
    </source>
</reference>
<dbReference type="InterPro" id="IPR036388">
    <property type="entry name" value="WH-like_DNA-bd_sf"/>
</dbReference>
<reference evidence="2" key="3">
    <citation type="submission" date="2024-09" db="EMBL/GenBank/DDBJ databases">
        <authorList>
            <person name="Sun Q."/>
            <person name="Mori K."/>
        </authorList>
    </citation>
    <scope>NUCLEOTIDE SEQUENCE</scope>
    <source>
        <strain evidence="2">CECT 9128</strain>
    </source>
</reference>
<evidence type="ECO:0000259" key="1">
    <source>
        <dbReference type="PROSITE" id="PS50995"/>
    </source>
</evidence>
<name>A0ABV8H834_9FLAO</name>
<dbReference type="PANTHER" id="PTHR33164:SF89">
    <property type="entry name" value="MARR FAMILY REGULATORY PROTEIN"/>
    <property type="match status" value="1"/>
</dbReference>
<dbReference type="EMBL" id="JBHSAS010000011">
    <property type="protein sequence ID" value="MFC4028741.1"/>
    <property type="molecule type" value="Genomic_DNA"/>
</dbReference>
<dbReference type="InterPro" id="IPR039422">
    <property type="entry name" value="MarR/SlyA-like"/>
</dbReference>
<feature type="domain" description="HTH marR-type" evidence="1">
    <location>
        <begin position="11"/>
        <end position="159"/>
    </location>
</feature>
<reference evidence="2" key="1">
    <citation type="journal article" date="2014" name="Int. J. Syst. Evol. Microbiol.">
        <title>Complete genome of a new Firmicutes species belonging to the dominant human colonic microbiota ('Ruminococcus bicirculans') reveals two chromosomes and a selective capacity to utilize plant glucans.</title>
        <authorList>
            <consortium name="NISC Comparative Sequencing Program"/>
            <person name="Wegmann U."/>
            <person name="Louis P."/>
            <person name="Goesmann A."/>
            <person name="Henrissat B."/>
            <person name="Duncan S.H."/>
            <person name="Flint H.J."/>
        </authorList>
    </citation>
    <scope>NUCLEOTIDE SEQUENCE</scope>
    <source>
        <strain evidence="2">CECT 9128</strain>
    </source>
</reference>
<dbReference type="CDD" id="cd00090">
    <property type="entry name" value="HTH_ARSR"/>
    <property type="match status" value="1"/>
</dbReference>
<dbReference type="InterPro" id="IPR000835">
    <property type="entry name" value="HTH_MarR-typ"/>
</dbReference>
<dbReference type="SMART" id="SM00347">
    <property type="entry name" value="HTH_MARR"/>
    <property type="match status" value="1"/>
</dbReference>
<dbReference type="InterPro" id="IPR036390">
    <property type="entry name" value="WH_DNA-bd_sf"/>
</dbReference>
<protein>
    <submittedName>
        <fullName evidence="2">MarR family winged helix-turn-helix transcriptional regulator</fullName>
    </submittedName>
</protein>
<dbReference type="Proteomes" id="UP001595793">
    <property type="component" value="Unassembled WGS sequence"/>
</dbReference>
<dbReference type="PROSITE" id="PS50995">
    <property type="entry name" value="HTH_MARR_2"/>
    <property type="match status" value="1"/>
</dbReference>
<keyword evidence="4" id="KW-1185">Reference proteome</keyword>
<dbReference type="EMBL" id="JBHSAS010000006">
    <property type="protein sequence ID" value="MFC4028110.1"/>
    <property type="molecule type" value="Genomic_DNA"/>
</dbReference>
<evidence type="ECO:0000313" key="2">
    <source>
        <dbReference type="EMBL" id="MFC4028110.1"/>
    </source>
</evidence>